<dbReference type="InterPro" id="IPR050168">
    <property type="entry name" value="AAA_ATPase_domain"/>
</dbReference>
<dbReference type="SUPFAM" id="SSF52540">
    <property type="entry name" value="P-loop containing nucleoside triphosphate hydrolases"/>
    <property type="match status" value="2"/>
</dbReference>
<reference evidence="2" key="1">
    <citation type="submission" date="2018-04" db="EMBL/GenBank/DDBJ databases">
        <title>Transcriptome of Schizaphis graminum biotype I.</title>
        <authorList>
            <person name="Scully E.D."/>
            <person name="Geib S.M."/>
            <person name="Palmer N.A."/>
            <person name="Koch K."/>
            <person name="Bradshaw J."/>
            <person name="Heng-Moss T."/>
            <person name="Sarath G."/>
        </authorList>
    </citation>
    <scope>NUCLEOTIDE SEQUENCE</scope>
</reference>
<accession>A0A2S2NE72</accession>
<organism evidence="2">
    <name type="scientific">Schizaphis graminum</name>
    <name type="common">Green bug aphid</name>
    <dbReference type="NCBI Taxonomy" id="13262"/>
    <lineage>
        <taxon>Eukaryota</taxon>
        <taxon>Metazoa</taxon>
        <taxon>Ecdysozoa</taxon>
        <taxon>Arthropoda</taxon>
        <taxon>Hexapoda</taxon>
        <taxon>Insecta</taxon>
        <taxon>Pterygota</taxon>
        <taxon>Neoptera</taxon>
        <taxon>Paraneoptera</taxon>
        <taxon>Hemiptera</taxon>
        <taxon>Sternorrhyncha</taxon>
        <taxon>Aphidomorpha</taxon>
        <taxon>Aphidoidea</taxon>
        <taxon>Aphididae</taxon>
        <taxon>Aphidini</taxon>
        <taxon>Schizaphis</taxon>
    </lineage>
</organism>
<name>A0A2S2NE72_SCHGA</name>
<dbReference type="InterPro" id="IPR003959">
    <property type="entry name" value="ATPase_AAA_core"/>
</dbReference>
<dbReference type="GO" id="GO:0030970">
    <property type="term" value="P:retrograde protein transport, ER to cytosol"/>
    <property type="evidence" value="ECO:0007669"/>
    <property type="project" value="TreeGrafter"/>
</dbReference>
<dbReference type="InterPro" id="IPR027417">
    <property type="entry name" value="P-loop_NTPase"/>
</dbReference>
<evidence type="ECO:0000259" key="1">
    <source>
        <dbReference type="SMART" id="SM00382"/>
    </source>
</evidence>
<dbReference type="InterPro" id="IPR003960">
    <property type="entry name" value="ATPase_AAA_CS"/>
</dbReference>
<dbReference type="InterPro" id="IPR041569">
    <property type="entry name" value="AAA_lid_3"/>
</dbReference>
<feature type="domain" description="AAA+ ATPase" evidence="1">
    <location>
        <begin position="228"/>
        <end position="366"/>
    </location>
</feature>
<dbReference type="GO" id="GO:0051228">
    <property type="term" value="P:mitotic spindle disassembly"/>
    <property type="evidence" value="ECO:0007669"/>
    <property type="project" value="TreeGrafter"/>
</dbReference>
<proteinExistence type="predicted"/>
<feature type="domain" description="AAA+ ATPase" evidence="1">
    <location>
        <begin position="492"/>
        <end position="635"/>
    </location>
</feature>
<dbReference type="GO" id="GO:0031593">
    <property type="term" value="F:polyubiquitin modification-dependent protein binding"/>
    <property type="evidence" value="ECO:0007669"/>
    <property type="project" value="TreeGrafter"/>
</dbReference>
<dbReference type="GO" id="GO:0016887">
    <property type="term" value="F:ATP hydrolysis activity"/>
    <property type="evidence" value="ECO:0007669"/>
    <property type="project" value="InterPro"/>
</dbReference>
<dbReference type="GO" id="GO:0005524">
    <property type="term" value="F:ATP binding"/>
    <property type="evidence" value="ECO:0007669"/>
    <property type="project" value="InterPro"/>
</dbReference>
<protein>
    <submittedName>
        <fullName evidence="2">Spermatogenesis-associated protein 5-like protein 1</fullName>
    </submittedName>
</protein>
<dbReference type="SMART" id="SM00382">
    <property type="entry name" value="AAA"/>
    <property type="match status" value="2"/>
</dbReference>
<dbReference type="GO" id="GO:0005634">
    <property type="term" value="C:nucleus"/>
    <property type="evidence" value="ECO:0007669"/>
    <property type="project" value="TreeGrafter"/>
</dbReference>
<sequence>MDTIFLSTIPDSKGMTMIQKLYTSDTILDISKFNQYVLLKISDNVKLLCKIIPRVICTNAFASCDPSVIKHTPHKLINPLTVKLEMSINKEDIEPIGVANSKRMVVSVIFKDVKHQHIWSKNLFKLADAINHLLRLFVVHNDCVVNLKRLKLKQNFNIDFILVHKTDCKNNAARINSDTTIMVIKTMSAIQFYQAEIGLEVPPLFGMESQVKCLKSIIKAAKNGCSPLCNMILLIGPSGSGKTRLVTHVAASLKCILFDIISTDLVKADPGSTESVIRGLFKRVQLLLEQDSKIVCIIMMEKAESMLNSKSSNAKRICAQIQDCLTSVKNSCRLIVIATTSMPHLIDASFKQGSRFSYEIYIGVPSEKERIKLIQGFCRILNINIKSNIVSDLAKLTPGYTSADLELIFKEILNESHLISELEMGILYGTILLIAKYPASSLRSGIGQVITKSESCSTTTLGGLTNVKLMLDICIKWPLIHPKAFKYFAVPPPKGVLLYGPPGCGKTSLVRSIASSANLNVLTAMAAELYSPYLGVTEANISQLFQRARANVPAVLFIDEIDSLVSCRSEGKKGSSGFDDRVLSTFLVEMDGITNDTEHGQGVVIVAATNRPDNIDTALLRPGRFDRQIYVPPPQTIEERFNILHTIVNNPEQSMPLSDSSILNEVALMTDKFSAADLASVVKEAGLSCLTKDGLKTFTTVKKEHFEDALANVKPSLSEEQILWYSNFSSRQKH</sequence>
<dbReference type="PANTHER" id="PTHR23077:SF194">
    <property type="entry name" value="ATPASE FAMILY GENE 2 PROTEIN HOMOLOG B"/>
    <property type="match status" value="1"/>
</dbReference>
<dbReference type="PANTHER" id="PTHR23077">
    <property type="entry name" value="AAA-FAMILY ATPASE"/>
    <property type="match status" value="1"/>
</dbReference>
<dbReference type="FunFam" id="3.40.50.300:FF:001921">
    <property type="entry name" value="AAA ATPase domain-containing protein"/>
    <property type="match status" value="1"/>
</dbReference>
<dbReference type="Gene3D" id="1.10.8.60">
    <property type="match status" value="2"/>
</dbReference>
<dbReference type="PROSITE" id="PS00674">
    <property type="entry name" value="AAA"/>
    <property type="match status" value="1"/>
</dbReference>
<gene>
    <name evidence="2" type="primary">SPATA5L1</name>
    <name evidence="2" type="ORF">g.49751</name>
</gene>
<dbReference type="InterPro" id="IPR003593">
    <property type="entry name" value="AAA+_ATPase"/>
</dbReference>
<dbReference type="GO" id="GO:0005829">
    <property type="term" value="C:cytosol"/>
    <property type="evidence" value="ECO:0007669"/>
    <property type="project" value="TreeGrafter"/>
</dbReference>
<evidence type="ECO:0000313" key="2">
    <source>
        <dbReference type="EMBL" id="MBY15439.1"/>
    </source>
</evidence>
<dbReference type="Gene3D" id="3.40.50.300">
    <property type="entry name" value="P-loop containing nucleotide triphosphate hydrolases"/>
    <property type="match status" value="2"/>
</dbReference>
<dbReference type="GO" id="GO:0034098">
    <property type="term" value="C:VCP-NPL4-UFD1 AAA ATPase complex"/>
    <property type="evidence" value="ECO:0007669"/>
    <property type="project" value="TreeGrafter"/>
</dbReference>
<dbReference type="Pfam" id="PF17862">
    <property type="entry name" value="AAA_lid_3"/>
    <property type="match status" value="1"/>
</dbReference>
<dbReference type="Pfam" id="PF00004">
    <property type="entry name" value="AAA"/>
    <property type="match status" value="2"/>
</dbReference>
<dbReference type="EMBL" id="GGMR01002820">
    <property type="protein sequence ID" value="MBY15439.1"/>
    <property type="molecule type" value="Transcribed_RNA"/>
</dbReference>
<dbReference type="AlphaFoldDB" id="A0A2S2NE72"/>
<dbReference type="GO" id="GO:0097352">
    <property type="term" value="P:autophagosome maturation"/>
    <property type="evidence" value="ECO:0007669"/>
    <property type="project" value="TreeGrafter"/>
</dbReference>